<accession>A0A9W4T452</accession>
<proteinExistence type="predicted"/>
<feature type="region of interest" description="Disordered" evidence="2">
    <location>
        <begin position="247"/>
        <end position="279"/>
    </location>
</feature>
<reference evidence="3" key="1">
    <citation type="submission" date="2022-08" db="EMBL/GenBank/DDBJ databases">
        <authorList>
            <person name="Kallberg Y."/>
            <person name="Tangrot J."/>
            <person name="Rosling A."/>
        </authorList>
    </citation>
    <scope>NUCLEOTIDE SEQUENCE</scope>
    <source>
        <strain evidence="3">Wild A</strain>
    </source>
</reference>
<name>A0A9W4T452_9GLOM</name>
<evidence type="ECO:0000313" key="3">
    <source>
        <dbReference type="EMBL" id="CAI2191743.1"/>
    </source>
</evidence>
<comment type="caution">
    <text evidence="3">The sequence shown here is derived from an EMBL/GenBank/DDBJ whole genome shotgun (WGS) entry which is preliminary data.</text>
</comment>
<dbReference type="AlphaFoldDB" id="A0A9W4T452"/>
<feature type="coiled-coil region" evidence="1">
    <location>
        <begin position="448"/>
        <end position="480"/>
    </location>
</feature>
<protein>
    <submittedName>
        <fullName evidence="3">2287_t:CDS:1</fullName>
    </submittedName>
</protein>
<feature type="non-terminal residue" evidence="3">
    <location>
        <position position="1"/>
    </location>
</feature>
<keyword evidence="4" id="KW-1185">Reference proteome</keyword>
<dbReference type="EMBL" id="CAMKVN010007685">
    <property type="protein sequence ID" value="CAI2191743.1"/>
    <property type="molecule type" value="Genomic_DNA"/>
</dbReference>
<dbReference type="OrthoDB" id="10676525at2759"/>
<sequence length="594" mass="67546">KVTEIRSVASICLVETLKTVKEVWSRVKKCFKSDLFTCLISTKSFSSFLGVFLVKLKPVIVENDSLMEYLLKAIGAKTSENFKEFFSQEEIDKMSYDEKFFPPCKCGKYGEEVCHKCAPCVKCGKESYGDYFTEKPRLPKKEPRQVEKCDHCGKLGEIKVGSAYWGKSFCSSNCYELAYARVSSLKNRDEIRAHCCVCRFRIFGEDNNFTEDFKNRKGMVYYSDGSINSFYCSETCFEKRGDKSGMSGSAFHDRNPTSSGNSPKPIPAVPNSQPITNKSDKNNVKVIKFEDNLLKPTENSPVKTDNQTLIINLKSIKHITLTSDNNLVIEFNKVETNSARQEVEIVNDKQIGSSQELQKIKNYLQGSGEKSINQQKLNSILNFDNTNTGITDEPDNYTLAVGLSVIFVLSGLTIGEEIDASTVCCIDCLHKFEYDEEGCHIIINRHEEAEHEGEFEKYKQAQEKAQKQECERVVENMKQEKYWANNVREGEVPIQIVEEFQEKEIEFFKKDDSDNPPLEIEEGERIVMTDEQVDNNQELQKVRNYLQKNNKVSLNQRELTEFFNSSSVPVEAPKDINRLLKIGGGAVLVFGVLG</sequence>
<evidence type="ECO:0000256" key="2">
    <source>
        <dbReference type="SAM" id="MobiDB-lite"/>
    </source>
</evidence>
<organism evidence="3 4">
    <name type="scientific">Funneliformis geosporum</name>
    <dbReference type="NCBI Taxonomy" id="1117311"/>
    <lineage>
        <taxon>Eukaryota</taxon>
        <taxon>Fungi</taxon>
        <taxon>Fungi incertae sedis</taxon>
        <taxon>Mucoromycota</taxon>
        <taxon>Glomeromycotina</taxon>
        <taxon>Glomeromycetes</taxon>
        <taxon>Glomerales</taxon>
        <taxon>Glomeraceae</taxon>
        <taxon>Funneliformis</taxon>
    </lineage>
</organism>
<dbReference type="Proteomes" id="UP001153678">
    <property type="component" value="Unassembled WGS sequence"/>
</dbReference>
<evidence type="ECO:0000313" key="4">
    <source>
        <dbReference type="Proteomes" id="UP001153678"/>
    </source>
</evidence>
<evidence type="ECO:0000256" key="1">
    <source>
        <dbReference type="SAM" id="Coils"/>
    </source>
</evidence>
<gene>
    <name evidence="3" type="ORF">FWILDA_LOCUS15224</name>
</gene>
<keyword evidence="1" id="KW-0175">Coiled coil</keyword>